<reference evidence="4" key="1">
    <citation type="submission" date="2018-02" db="EMBL/GenBank/DDBJ databases">
        <authorList>
            <person name="Moore K."/>
            <person name="Momper L."/>
        </authorList>
    </citation>
    <scope>NUCLEOTIDE SEQUENCE [LARGE SCALE GENOMIC DNA]</scope>
    <source>
        <strain evidence="4">ULC18</strain>
    </source>
</reference>
<keyword evidence="2" id="KW-0812">Transmembrane</keyword>
<keyword evidence="2" id="KW-0472">Membrane</keyword>
<feature type="transmembrane region" description="Helical" evidence="2">
    <location>
        <begin position="50"/>
        <end position="73"/>
    </location>
</feature>
<dbReference type="Proteomes" id="UP000239576">
    <property type="component" value="Unassembled WGS sequence"/>
</dbReference>
<evidence type="ECO:0000313" key="4">
    <source>
        <dbReference type="Proteomes" id="UP000239576"/>
    </source>
</evidence>
<protein>
    <submittedName>
        <fullName evidence="3">Uncharacterized protein</fullName>
    </submittedName>
</protein>
<organism evidence="3 4">
    <name type="scientific">Stenomitos frigidus ULC18</name>
    <dbReference type="NCBI Taxonomy" id="2107698"/>
    <lineage>
        <taxon>Bacteria</taxon>
        <taxon>Bacillati</taxon>
        <taxon>Cyanobacteriota</taxon>
        <taxon>Cyanophyceae</taxon>
        <taxon>Leptolyngbyales</taxon>
        <taxon>Leptolyngbyaceae</taxon>
        <taxon>Stenomitos</taxon>
    </lineage>
</organism>
<dbReference type="RefSeq" id="WP_106257708.1">
    <property type="nucleotide sequence ID" value="NZ_CAWNSW010000139.1"/>
</dbReference>
<reference evidence="3 4" key="2">
    <citation type="submission" date="2018-03" db="EMBL/GenBank/DDBJ databases">
        <title>The ancient ancestry and fast evolution of plastids.</title>
        <authorList>
            <person name="Moore K.R."/>
            <person name="Magnabosco C."/>
            <person name="Momper L."/>
            <person name="Gold D.A."/>
            <person name="Bosak T."/>
            <person name="Fournier G.P."/>
        </authorList>
    </citation>
    <scope>NUCLEOTIDE SEQUENCE [LARGE SCALE GENOMIC DNA]</scope>
    <source>
        <strain evidence="3 4">ULC18</strain>
    </source>
</reference>
<feature type="compositionally biased region" description="Low complexity" evidence="1">
    <location>
        <begin position="102"/>
        <end position="131"/>
    </location>
</feature>
<keyword evidence="4" id="KW-1185">Reference proteome</keyword>
<proteinExistence type="predicted"/>
<evidence type="ECO:0000256" key="2">
    <source>
        <dbReference type="SAM" id="Phobius"/>
    </source>
</evidence>
<evidence type="ECO:0000313" key="3">
    <source>
        <dbReference type="EMBL" id="PSB26793.1"/>
    </source>
</evidence>
<comment type="caution">
    <text evidence="3">The sequence shown here is derived from an EMBL/GenBank/DDBJ whole genome shotgun (WGS) entry which is preliminary data.</text>
</comment>
<feature type="compositionally biased region" description="Polar residues" evidence="1">
    <location>
        <begin position="144"/>
        <end position="153"/>
    </location>
</feature>
<name>A0A2T1E206_9CYAN</name>
<accession>A0A2T1E206</accession>
<sequence>MSNFNPNPTDPTDPNRVRASRDVVRDNQAIREQNIAMREQNRDIRENDSAATGLMLGVLLLGLAALGFGVYFMTQRPAPAPTRTIIERDRTTTVPAQPSAPPNVNVTVPNPAPPNVNVTIPESAPRVAPSAAPSPVPSTAPSNADPQTAPTNP</sequence>
<gene>
    <name evidence="3" type="ORF">C7B82_18205</name>
</gene>
<feature type="region of interest" description="Disordered" evidence="1">
    <location>
        <begin position="91"/>
        <end position="153"/>
    </location>
</feature>
<dbReference type="EMBL" id="PVWK01000099">
    <property type="protein sequence ID" value="PSB26793.1"/>
    <property type="molecule type" value="Genomic_DNA"/>
</dbReference>
<evidence type="ECO:0000256" key="1">
    <source>
        <dbReference type="SAM" id="MobiDB-lite"/>
    </source>
</evidence>
<dbReference type="AlphaFoldDB" id="A0A2T1E206"/>
<keyword evidence="2" id="KW-1133">Transmembrane helix</keyword>